<keyword evidence="1" id="KW-0732">Signal</keyword>
<organism evidence="2 3">
    <name type="scientific">Xanthomonas campestris pv. phaseoli</name>
    <dbReference type="NCBI Taxonomy" id="317013"/>
    <lineage>
        <taxon>Bacteria</taxon>
        <taxon>Pseudomonadati</taxon>
        <taxon>Pseudomonadota</taxon>
        <taxon>Gammaproteobacteria</taxon>
        <taxon>Lysobacterales</taxon>
        <taxon>Lysobacteraceae</taxon>
        <taxon>Xanthomonas</taxon>
    </lineage>
</organism>
<dbReference type="InterPro" id="IPR011990">
    <property type="entry name" value="TPR-like_helical_dom_sf"/>
</dbReference>
<gene>
    <name evidence="2" type="ORF">XFF6991_420132</name>
</gene>
<feature type="signal peptide" evidence="1">
    <location>
        <begin position="1"/>
        <end position="30"/>
    </location>
</feature>
<dbReference type="PROSITE" id="PS51257">
    <property type="entry name" value="PROKAR_LIPOPROTEIN"/>
    <property type="match status" value="1"/>
</dbReference>
<evidence type="ECO:0000313" key="3">
    <source>
        <dbReference type="Proteomes" id="UP000234345"/>
    </source>
</evidence>
<dbReference type="AlphaFoldDB" id="A0A7Z7NHE3"/>
<dbReference type="Gene3D" id="1.25.40.10">
    <property type="entry name" value="Tetratricopeptide repeat domain"/>
    <property type="match status" value="1"/>
</dbReference>
<evidence type="ECO:0008006" key="4">
    <source>
        <dbReference type="Google" id="ProtNLM"/>
    </source>
</evidence>
<evidence type="ECO:0000313" key="2">
    <source>
        <dbReference type="EMBL" id="SOO24915.1"/>
    </source>
</evidence>
<dbReference type="SUPFAM" id="SSF48452">
    <property type="entry name" value="TPR-like"/>
    <property type="match status" value="1"/>
</dbReference>
<sequence>MQRGRPDLTGALTPLLSLALFTACVPQAHSGEVRPADVPDAPTALTPMQQAEQFRGRQRYTDALAIYERVLHADPRDRGAYTMRALTLSDLGSAQLAAEAMWRHPDCFAAGTRAPG</sequence>
<feature type="chain" id="PRO_5030990497" description="Tetratricopeptide repeat protein" evidence="1">
    <location>
        <begin position="31"/>
        <end position="116"/>
    </location>
</feature>
<dbReference type="Proteomes" id="UP000234345">
    <property type="component" value="Unassembled WGS sequence"/>
</dbReference>
<name>A0A7Z7NHE3_XANCH</name>
<proteinExistence type="predicted"/>
<accession>A0A7Z7NHE3</accession>
<dbReference type="EMBL" id="OCZC01000069">
    <property type="protein sequence ID" value="SOO24915.1"/>
    <property type="molecule type" value="Genomic_DNA"/>
</dbReference>
<evidence type="ECO:0000256" key="1">
    <source>
        <dbReference type="SAM" id="SignalP"/>
    </source>
</evidence>
<comment type="caution">
    <text evidence="2">The sequence shown here is derived from an EMBL/GenBank/DDBJ whole genome shotgun (WGS) entry which is preliminary data.</text>
</comment>
<protein>
    <recommendedName>
        <fullName evidence="4">Tetratricopeptide repeat protein</fullName>
    </recommendedName>
</protein>
<reference evidence="2 3" key="1">
    <citation type="submission" date="2017-10" db="EMBL/GenBank/DDBJ databases">
        <authorList>
            <person name="Regsiter A."/>
            <person name="William W."/>
        </authorList>
    </citation>
    <scope>NUCLEOTIDE SEQUENCE [LARGE SCALE GENOMIC DNA]</scope>
    <source>
        <strain evidence="2 3">CFBP6991</strain>
    </source>
</reference>